<reference evidence="5" key="2">
    <citation type="submission" date="2023-02" db="EMBL/GenBank/DDBJ databases">
        <authorList>
            <person name="Sun Q."/>
            <person name="Mori K."/>
        </authorList>
    </citation>
    <scope>NUCLEOTIDE SEQUENCE</scope>
    <source>
        <strain evidence="5">NBRC 110608</strain>
    </source>
</reference>
<dbReference type="PANTHER" id="PTHR43179:SF12">
    <property type="entry name" value="GALACTOFURANOSYLTRANSFERASE GLFT2"/>
    <property type="match status" value="1"/>
</dbReference>
<comment type="pathway">
    <text evidence="1">Cell wall biogenesis; cell wall polysaccharide biosynthesis.</text>
</comment>
<dbReference type="InterPro" id="IPR029044">
    <property type="entry name" value="Nucleotide-diphossugar_trans"/>
</dbReference>
<evidence type="ECO:0000256" key="1">
    <source>
        <dbReference type="ARBA" id="ARBA00004776"/>
    </source>
</evidence>
<protein>
    <recommendedName>
        <fullName evidence="6">Glycosyltransferase 2-like domain-containing protein</fullName>
    </recommendedName>
</protein>
<accession>A0ABN6YNM8</accession>
<evidence type="ECO:0000256" key="3">
    <source>
        <dbReference type="ARBA" id="ARBA00022676"/>
    </source>
</evidence>
<dbReference type="EMBL" id="AP027735">
    <property type="protein sequence ID" value="BDZ59054.1"/>
    <property type="molecule type" value="Genomic_DNA"/>
</dbReference>
<comment type="similarity">
    <text evidence="2">Belongs to the glycosyltransferase 2 family.</text>
</comment>
<sequence length="247" mass="27215">MNSGLAVVSEDAVLVLNSDAQVEPDFVSRLLAAADPWWPAVVSVQVRQQRDLCVTRLWPTPGQHVVEWLEPLARFHGRPWLERALGNDVAGWSSPSVAVTDWAVGVCLLIPTDDVQAVGGFDERFFMNSEEIDLQRRLHEERGLPVVVLPSPTLEHEGGGSSDPLRRAGWVVDSRFRYQQKWGSPAALRVGLMAASLVNLGWNGARRLAGRDVQPLSGFRSQRAIIQHGWATRREGESSEEVNANGG</sequence>
<reference evidence="5" key="1">
    <citation type="journal article" date="2014" name="Int. J. Syst. Evol. Microbiol.">
        <title>Complete genome of a new Firmicutes species belonging to the dominant human colonic microbiota ('Ruminococcus bicirculans') reveals two chromosomes and a selective capacity to utilize plant glucans.</title>
        <authorList>
            <consortium name="NISC Comparative Sequencing Program"/>
            <person name="Wegmann U."/>
            <person name="Louis P."/>
            <person name="Goesmann A."/>
            <person name="Henrissat B."/>
            <person name="Duncan S.H."/>
            <person name="Flint H.J."/>
        </authorList>
    </citation>
    <scope>NUCLEOTIDE SEQUENCE</scope>
    <source>
        <strain evidence="5">NBRC 110608</strain>
    </source>
</reference>
<keyword evidence="4" id="KW-0808">Transferase</keyword>
<proteinExistence type="inferred from homology"/>
<keyword evidence="3" id="KW-0328">Glycosyltransferase</keyword>
<name>A0ABN6YNM8_9MICO</name>
<dbReference type="PANTHER" id="PTHR43179">
    <property type="entry name" value="RHAMNOSYLTRANSFERASE WBBL"/>
    <property type="match status" value="1"/>
</dbReference>
<evidence type="ECO:0000256" key="4">
    <source>
        <dbReference type="ARBA" id="ARBA00022679"/>
    </source>
</evidence>
<evidence type="ECO:0000313" key="5">
    <source>
        <dbReference type="EMBL" id="BDZ59054.1"/>
    </source>
</evidence>
<dbReference type="SUPFAM" id="SSF53448">
    <property type="entry name" value="Nucleotide-diphospho-sugar transferases"/>
    <property type="match status" value="1"/>
</dbReference>
<dbReference type="Gene3D" id="3.90.550.10">
    <property type="entry name" value="Spore Coat Polysaccharide Biosynthesis Protein SpsA, Chain A"/>
    <property type="match status" value="1"/>
</dbReference>
<organism evidence="5">
    <name type="scientific">Barrientosiimonas endolithica</name>
    <dbReference type="NCBI Taxonomy" id="1535208"/>
    <lineage>
        <taxon>Bacteria</taxon>
        <taxon>Bacillati</taxon>
        <taxon>Actinomycetota</taxon>
        <taxon>Actinomycetes</taxon>
        <taxon>Micrococcales</taxon>
        <taxon>Dermacoccaceae</taxon>
        <taxon>Barrientosiimonas</taxon>
    </lineage>
</organism>
<gene>
    <name evidence="5" type="ORF">GCM10025872_27110</name>
</gene>
<evidence type="ECO:0000256" key="2">
    <source>
        <dbReference type="ARBA" id="ARBA00006739"/>
    </source>
</evidence>
<evidence type="ECO:0008006" key="6">
    <source>
        <dbReference type="Google" id="ProtNLM"/>
    </source>
</evidence>